<keyword evidence="2" id="KW-1185">Reference proteome</keyword>
<comment type="caution">
    <text evidence="1">The sequence shown here is derived from an EMBL/GenBank/DDBJ whole genome shotgun (WGS) entry which is preliminary data.</text>
</comment>
<name>A0ACC0YWK0_9ROSI</name>
<proteinExistence type="predicted"/>
<dbReference type="EMBL" id="CM047739">
    <property type="protein sequence ID" value="KAJ0042691.1"/>
    <property type="molecule type" value="Genomic_DNA"/>
</dbReference>
<evidence type="ECO:0000313" key="1">
    <source>
        <dbReference type="EMBL" id="KAJ0042691.1"/>
    </source>
</evidence>
<evidence type="ECO:0000313" key="2">
    <source>
        <dbReference type="Proteomes" id="UP001163603"/>
    </source>
</evidence>
<reference evidence="2" key="1">
    <citation type="journal article" date="2023" name="G3 (Bethesda)">
        <title>Genome assembly and association tests identify interacting loci associated with vigor, precocity, and sex in interspecific pistachio rootstocks.</title>
        <authorList>
            <person name="Palmer W."/>
            <person name="Jacygrad E."/>
            <person name="Sagayaradj S."/>
            <person name="Cavanaugh K."/>
            <person name="Han R."/>
            <person name="Bertier L."/>
            <person name="Beede B."/>
            <person name="Kafkas S."/>
            <person name="Golino D."/>
            <person name="Preece J."/>
            <person name="Michelmore R."/>
        </authorList>
    </citation>
    <scope>NUCLEOTIDE SEQUENCE [LARGE SCALE GENOMIC DNA]</scope>
</reference>
<gene>
    <name evidence="1" type="ORF">Pint_17138</name>
</gene>
<organism evidence="1 2">
    <name type="scientific">Pistacia integerrima</name>
    <dbReference type="NCBI Taxonomy" id="434235"/>
    <lineage>
        <taxon>Eukaryota</taxon>
        <taxon>Viridiplantae</taxon>
        <taxon>Streptophyta</taxon>
        <taxon>Embryophyta</taxon>
        <taxon>Tracheophyta</taxon>
        <taxon>Spermatophyta</taxon>
        <taxon>Magnoliopsida</taxon>
        <taxon>eudicotyledons</taxon>
        <taxon>Gunneridae</taxon>
        <taxon>Pentapetalae</taxon>
        <taxon>rosids</taxon>
        <taxon>malvids</taxon>
        <taxon>Sapindales</taxon>
        <taxon>Anacardiaceae</taxon>
        <taxon>Pistacia</taxon>
    </lineage>
</organism>
<accession>A0ACC0YWK0</accession>
<sequence length="46" mass="5360">MSLFSLLLLDVLRQTCFLQISDVFLLFNKLISLSFFLIAIWSSSYL</sequence>
<dbReference type="Proteomes" id="UP001163603">
    <property type="component" value="Chromosome 4"/>
</dbReference>
<protein>
    <submittedName>
        <fullName evidence="1">Uncharacterized protein</fullName>
    </submittedName>
</protein>